<comment type="caution">
    <text evidence="2">The sequence shown here is derived from an EMBL/GenBank/DDBJ whole genome shotgun (WGS) entry which is preliminary data.</text>
</comment>
<name>A0A841H4F3_9BACT</name>
<protein>
    <submittedName>
        <fullName evidence="2">ABC-type uncharacterized transport system permease subunit</fullName>
    </submittedName>
</protein>
<evidence type="ECO:0000256" key="1">
    <source>
        <dbReference type="SAM" id="Phobius"/>
    </source>
</evidence>
<dbReference type="RefSeq" id="WP_170037121.1">
    <property type="nucleotide sequence ID" value="NZ_JABDTL010000002.1"/>
</dbReference>
<gene>
    <name evidence="2" type="ORF">HNQ61_004603</name>
</gene>
<keyword evidence="3" id="KW-1185">Reference proteome</keyword>
<keyword evidence="1" id="KW-1133">Transmembrane helix</keyword>
<evidence type="ECO:0000313" key="3">
    <source>
        <dbReference type="Proteomes" id="UP000582837"/>
    </source>
</evidence>
<accession>A0A841H4F3</accession>
<feature type="transmembrane region" description="Helical" evidence="1">
    <location>
        <begin position="43"/>
        <end position="67"/>
    </location>
</feature>
<feature type="transmembrane region" description="Helical" evidence="1">
    <location>
        <begin position="74"/>
        <end position="94"/>
    </location>
</feature>
<dbReference type="Proteomes" id="UP000582837">
    <property type="component" value="Unassembled WGS sequence"/>
</dbReference>
<keyword evidence="1" id="KW-0472">Membrane</keyword>
<organism evidence="2 3">
    <name type="scientific">Longimicrobium terrae</name>
    <dbReference type="NCBI Taxonomy" id="1639882"/>
    <lineage>
        <taxon>Bacteria</taxon>
        <taxon>Pseudomonadati</taxon>
        <taxon>Gemmatimonadota</taxon>
        <taxon>Longimicrobiia</taxon>
        <taxon>Longimicrobiales</taxon>
        <taxon>Longimicrobiaceae</taxon>
        <taxon>Longimicrobium</taxon>
    </lineage>
</organism>
<dbReference type="AlphaFoldDB" id="A0A841H4F3"/>
<feature type="transmembrane region" description="Helical" evidence="1">
    <location>
        <begin position="100"/>
        <end position="119"/>
    </location>
</feature>
<keyword evidence="1" id="KW-0812">Transmembrane</keyword>
<evidence type="ECO:0000313" key="2">
    <source>
        <dbReference type="EMBL" id="MBB6072937.1"/>
    </source>
</evidence>
<dbReference type="EMBL" id="JACHIA010000019">
    <property type="protein sequence ID" value="MBB6072937.1"/>
    <property type="molecule type" value="Genomic_DNA"/>
</dbReference>
<proteinExistence type="predicted"/>
<sequence>MRRAILVTLGLSAAGAVFGAIAGLVAQVAWMLLEWDGWFRYPEVLVFGAGMGMIAGAVLAPLTAWLLMRHVPLGLAFGGTLLGTVAGAAVGATMGSLPGAIYGGFIGYAASALVLRFRVARPPRAVTRSTERQSISS</sequence>
<reference evidence="2 3" key="1">
    <citation type="submission" date="2020-08" db="EMBL/GenBank/DDBJ databases">
        <title>Genomic Encyclopedia of Type Strains, Phase IV (KMG-IV): sequencing the most valuable type-strain genomes for metagenomic binning, comparative biology and taxonomic classification.</title>
        <authorList>
            <person name="Goeker M."/>
        </authorList>
    </citation>
    <scope>NUCLEOTIDE SEQUENCE [LARGE SCALE GENOMIC DNA]</scope>
    <source>
        <strain evidence="2 3">DSM 29007</strain>
    </source>
</reference>